<feature type="binding site" evidence="11">
    <location>
        <position position="142"/>
    </location>
    <ligand>
        <name>ATP</name>
        <dbReference type="ChEBI" id="CHEBI:30616"/>
    </ligand>
</feature>
<keyword evidence="5 11" id="KW-0808">Transferase</keyword>
<keyword evidence="11" id="KW-0963">Cytoplasm</keyword>
<comment type="function">
    <text evidence="11">Catalyzes the specific phosphorylation of the 3-hydroxyl group of shikimic acid using ATP as a cosubstrate.</text>
</comment>
<comment type="caution">
    <text evidence="13">The sequence shown here is derived from an EMBL/GenBank/DDBJ whole genome shotgun (WGS) entry which is preliminary data.</text>
</comment>
<dbReference type="GO" id="GO:0005829">
    <property type="term" value="C:cytosol"/>
    <property type="evidence" value="ECO:0007669"/>
    <property type="project" value="TreeGrafter"/>
</dbReference>
<dbReference type="GO" id="GO:0009073">
    <property type="term" value="P:aromatic amino acid family biosynthetic process"/>
    <property type="evidence" value="ECO:0007669"/>
    <property type="project" value="UniProtKB-KW"/>
</dbReference>
<keyword evidence="11" id="KW-0479">Metal-binding</keyword>
<accession>A0A4S4FRP5</accession>
<evidence type="ECO:0000313" key="13">
    <source>
        <dbReference type="EMBL" id="THG33044.1"/>
    </source>
</evidence>
<evidence type="ECO:0000256" key="11">
    <source>
        <dbReference type="HAMAP-Rule" id="MF_00109"/>
    </source>
</evidence>
<dbReference type="UniPathway" id="UPA00053">
    <property type="reaction ID" value="UER00088"/>
</dbReference>
<comment type="similarity">
    <text evidence="2 11">Belongs to the shikimate kinase family.</text>
</comment>
<dbReference type="InterPro" id="IPR027417">
    <property type="entry name" value="P-loop_NTPase"/>
</dbReference>
<dbReference type="EC" id="2.7.1.71" evidence="3 11"/>
<dbReference type="GO" id="GO:0009423">
    <property type="term" value="P:chorismate biosynthetic process"/>
    <property type="evidence" value="ECO:0007669"/>
    <property type="project" value="UniProtKB-UniRule"/>
</dbReference>
<dbReference type="PANTHER" id="PTHR21087:SF16">
    <property type="entry name" value="SHIKIMATE KINASE 1, CHLOROPLASTIC"/>
    <property type="match status" value="1"/>
</dbReference>
<feature type="region of interest" description="Disordered" evidence="12">
    <location>
        <begin position="189"/>
        <end position="219"/>
    </location>
</feature>
<dbReference type="PRINTS" id="PR01100">
    <property type="entry name" value="SHIKIMTKNASE"/>
</dbReference>
<feature type="binding site" evidence="11">
    <location>
        <position position="160"/>
    </location>
    <ligand>
        <name>substrate</name>
    </ligand>
</feature>
<dbReference type="InterPro" id="IPR031322">
    <property type="entry name" value="Shikimate/glucono_kinase"/>
</dbReference>
<dbReference type="OrthoDB" id="9800332at2"/>
<keyword evidence="11" id="KW-0460">Magnesium</keyword>
<keyword evidence="9 11" id="KW-0057">Aromatic amino acid biosynthesis</keyword>
<gene>
    <name evidence="11" type="primary">aroK</name>
    <name evidence="13" type="ORF">E6C64_01390</name>
</gene>
<keyword evidence="8 11" id="KW-0067">ATP-binding</keyword>
<dbReference type="InterPro" id="IPR023000">
    <property type="entry name" value="Shikimate_kinase_CS"/>
</dbReference>
<organism evidence="13 14">
    <name type="scientific">Naasia lichenicola</name>
    <dbReference type="NCBI Taxonomy" id="2565933"/>
    <lineage>
        <taxon>Bacteria</taxon>
        <taxon>Bacillati</taxon>
        <taxon>Actinomycetota</taxon>
        <taxon>Actinomycetes</taxon>
        <taxon>Micrococcales</taxon>
        <taxon>Microbacteriaceae</taxon>
        <taxon>Naasia</taxon>
    </lineage>
</organism>
<feature type="binding site" evidence="11">
    <location>
        <position position="177"/>
    </location>
    <ligand>
        <name>ATP</name>
        <dbReference type="ChEBI" id="CHEBI:30616"/>
    </ligand>
</feature>
<protein>
    <recommendedName>
        <fullName evidence="3 11">Shikimate kinase</fullName>
        <shortName evidence="11">SK</shortName>
        <ecNumber evidence="3 11">2.7.1.71</ecNumber>
    </recommendedName>
</protein>
<evidence type="ECO:0000256" key="2">
    <source>
        <dbReference type="ARBA" id="ARBA00006997"/>
    </source>
</evidence>
<comment type="cofactor">
    <cofactor evidence="11">
        <name>Mg(2+)</name>
        <dbReference type="ChEBI" id="CHEBI:18420"/>
    </cofactor>
    <text evidence="11">Binds 1 Mg(2+) ion per subunit.</text>
</comment>
<evidence type="ECO:0000256" key="10">
    <source>
        <dbReference type="ARBA" id="ARBA00048567"/>
    </source>
</evidence>
<evidence type="ECO:0000256" key="4">
    <source>
        <dbReference type="ARBA" id="ARBA00022605"/>
    </source>
</evidence>
<evidence type="ECO:0000256" key="5">
    <source>
        <dbReference type="ARBA" id="ARBA00022679"/>
    </source>
</evidence>
<dbReference type="Proteomes" id="UP000309133">
    <property type="component" value="Unassembled WGS sequence"/>
</dbReference>
<dbReference type="RefSeq" id="WP_136425825.1">
    <property type="nucleotide sequence ID" value="NZ_SSSM01000001.1"/>
</dbReference>
<feature type="binding site" evidence="11">
    <location>
        <position position="62"/>
    </location>
    <ligand>
        <name>substrate</name>
    </ligand>
</feature>
<feature type="binding site" evidence="11">
    <location>
        <position position="106"/>
    </location>
    <ligand>
        <name>substrate</name>
    </ligand>
</feature>
<sequence>MADGAAGEAADLGASEPPAAVADASGQPTEPVVVLIGPPGAGKTKVGKRVARALGTSFTDTDRVVVAEHGTIADIWASKGELHFRELEREAVRIALAGAGVVALGGGAVLDPRTQADLSGKRVALIMVDADAVADRIEGDKRPLLTGGGVAAWSALVDQRMPLYTALASRTFDTSRRKMDAVAEEVTAWLTDGDAETGSSKAPAESAPAEVEENEAEDD</sequence>
<evidence type="ECO:0000256" key="3">
    <source>
        <dbReference type="ARBA" id="ARBA00012154"/>
    </source>
</evidence>
<feature type="region of interest" description="Disordered" evidence="12">
    <location>
        <begin position="1"/>
        <end position="27"/>
    </location>
</feature>
<evidence type="ECO:0000256" key="12">
    <source>
        <dbReference type="SAM" id="MobiDB-lite"/>
    </source>
</evidence>
<feature type="binding site" evidence="11">
    <location>
        <position position="44"/>
    </location>
    <ligand>
        <name>Mg(2+)</name>
        <dbReference type="ChEBI" id="CHEBI:18420"/>
    </ligand>
</feature>
<evidence type="ECO:0000256" key="7">
    <source>
        <dbReference type="ARBA" id="ARBA00022777"/>
    </source>
</evidence>
<dbReference type="Pfam" id="PF01202">
    <property type="entry name" value="SKI"/>
    <property type="match status" value="1"/>
</dbReference>
<dbReference type="AlphaFoldDB" id="A0A4S4FRP5"/>
<keyword evidence="14" id="KW-1185">Reference proteome</keyword>
<dbReference type="GO" id="GO:0008652">
    <property type="term" value="P:amino acid biosynthetic process"/>
    <property type="evidence" value="ECO:0007669"/>
    <property type="project" value="UniProtKB-KW"/>
</dbReference>
<dbReference type="InterPro" id="IPR000623">
    <property type="entry name" value="Shikimate_kinase/TSH1"/>
</dbReference>
<keyword evidence="4 11" id="KW-0028">Amino-acid biosynthesis</keyword>
<feature type="compositionally biased region" description="Acidic residues" evidence="12">
    <location>
        <begin position="210"/>
        <end position="219"/>
    </location>
</feature>
<evidence type="ECO:0000256" key="9">
    <source>
        <dbReference type="ARBA" id="ARBA00023141"/>
    </source>
</evidence>
<reference evidence="13 14" key="1">
    <citation type="submission" date="2019-04" db="EMBL/GenBank/DDBJ databases">
        <authorList>
            <person name="Jiang L."/>
        </authorList>
    </citation>
    <scope>NUCLEOTIDE SEQUENCE [LARGE SCALE GENOMIC DNA]</scope>
    <source>
        <strain evidence="13 14">YIM 131853</strain>
    </source>
</reference>
<evidence type="ECO:0000313" key="14">
    <source>
        <dbReference type="Proteomes" id="UP000309133"/>
    </source>
</evidence>
<feature type="binding site" evidence="11">
    <location>
        <position position="85"/>
    </location>
    <ligand>
        <name>substrate</name>
    </ligand>
</feature>
<comment type="subunit">
    <text evidence="11">Monomer.</text>
</comment>
<dbReference type="PROSITE" id="PS01128">
    <property type="entry name" value="SHIKIMATE_KINASE"/>
    <property type="match status" value="1"/>
</dbReference>
<dbReference type="SUPFAM" id="SSF52540">
    <property type="entry name" value="P-loop containing nucleoside triphosphate hydrolases"/>
    <property type="match status" value="1"/>
</dbReference>
<evidence type="ECO:0000256" key="1">
    <source>
        <dbReference type="ARBA" id="ARBA00004842"/>
    </source>
</evidence>
<evidence type="ECO:0000256" key="6">
    <source>
        <dbReference type="ARBA" id="ARBA00022741"/>
    </source>
</evidence>
<dbReference type="Gene3D" id="3.40.50.300">
    <property type="entry name" value="P-loop containing nucleotide triphosphate hydrolases"/>
    <property type="match status" value="1"/>
</dbReference>
<comment type="catalytic activity">
    <reaction evidence="10 11">
        <text>shikimate + ATP = 3-phosphoshikimate + ADP + H(+)</text>
        <dbReference type="Rhea" id="RHEA:13121"/>
        <dbReference type="ChEBI" id="CHEBI:15378"/>
        <dbReference type="ChEBI" id="CHEBI:30616"/>
        <dbReference type="ChEBI" id="CHEBI:36208"/>
        <dbReference type="ChEBI" id="CHEBI:145989"/>
        <dbReference type="ChEBI" id="CHEBI:456216"/>
        <dbReference type="EC" id="2.7.1.71"/>
    </reaction>
</comment>
<keyword evidence="7 11" id="KW-0418">Kinase</keyword>
<dbReference type="PANTHER" id="PTHR21087">
    <property type="entry name" value="SHIKIMATE KINASE"/>
    <property type="match status" value="1"/>
</dbReference>
<comment type="subcellular location">
    <subcellularLocation>
        <location evidence="11">Cytoplasm</location>
    </subcellularLocation>
</comment>
<name>A0A4S4FRP5_9MICO</name>
<dbReference type="GO" id="GO:0004765">
    <property type="term" value="F:shikimate kinase activity"/>
    <property type="evidence" value="ECO:0007669"/>
    <property type="project" value="UniProtKB-UniRule"/>
</dbReference>
<dbReference type="GO" id="GO:0000287">
    <property type="term" value="F:magnesium ion binding"/>
    <property type="evidence" value="ECO:0007669"/>
    <property type="project" value="UniProtKB-UniRule"/>
</dbReference>
<proteinExistence type="inferred from homology"/>
<keyword evidence="6 11" id="KW-0547">Nucleotide-binding</keyword>
<dbReference type="GO" id="GO:0005524">
    <property type="term" value="F:ATP binding"/>
    <property type="evidence" value="ECO:0007669"/>
    <property type="project" value="UniProtKB-UniRule"/>
</dbReference>
<dbReference type="HAMAP" id="MF_00109">
    <property type="entry name" value="Shikimate_kinase"/>
    <property type="match status" value="1"/>
</dbReference>
<comment type="pathway">
    <text evidence="1 11">Metabolic intermediate biosynthesis; chorismate biosynthesis; chorismate from D-erythrose 4-phosphate and phosphoenolpyruvate: step 5/7.</text>
</comment>
<feature type="binding site" evidence="11">
    <location>
        <begin position="40"/>
        <end position="45"/>
    </location>
    <ligand>
        <name>ATP</name>
        <dbReference type="ChEBI" id="CHEBI:30616"/>
    </ligand>
</feature>
<feature type="compositionally biased region" description="Low complexity" evidence="12">
    <location>
        <begin position="1"/>
        <end position="14"/>
    </location>
</feature>
<evidence type="ECO:0000256" key="8">
    <source>
        <dbReference type="ARBA" id="ARBA00022840"/>
    </source>
</evidence>
<dbReference type="EMBL" id="SSSM01000001">
    <property type="protein sequence ID" value="THG33044.1"/>
    <property type="molecule type" value="Genomic_DNA"/>
</dbReference>